<evidence type="ECO:0000256" key="3">
    <source>
        <dbReference type="ARBA" id="ARBA00010214"/>
    </source>
</evidence>
<keyword evidence="9" id="KW-0808">Transferase</keyword>
<dbReference type="SMART" id="SM00904">
    <property type="entry name" value="Flavokinase"/>
    <property type="match status" value="1"/>
</dbReference>
<dbReference type="CDD" id="cd02064">
    <property type="entry name" value="FAD_synthetase_N"/>
    <property type="match status" value="1"/>
</dbReference>
<comment type="pathway">
    <text evidence="1">Cofactor biosynthesis; FAD biosynthesis; FAD from FMN: step 1/1.</text>
</comment>
<evidence type="ECO:0000256" key="4">
    <source>
        <dbReference type="ARBA" id="ARBA00012105"/>
    </source>
</evidence>
<keyword evidence="14" id="KW-0067">ATP-binding</keyword>
<proteinExistence type="inferred from homology"/>
<evidence type="ECO:0000256" key="5">
    <source>
        <dbReference type="ARBA" id="ARBA00012393"/>
    </source>
</evidence>
<evidence type="ECO:0000256" key="13">
    <source>
        <dbReference type="ARBA" id="ARBA00022827"/>
    </source>
</evidence>
<dbReference type="PIRSF" id="PIRSF004491">
    <property type="entry name" value="FAD_Synth"/>
    <property type="match status" value="1"/>
</dbReference>
<evidence type="ECO:0000256" key="6">
    <source>
        <dbReference type="ARBA" id="ARBA00018483"/>
    </source>
</evidence>
<feature type="domain" description="Riboflavin kinase" evidence="16">
    <location>
        <begin position="172"/>
        <end position="299"/>
    </location>
</feature>
<dbReference type="PANTHER" id="PTHR22749:SF6">
    <property type="entry name" value="RIBOFLAVIN KINASE"/>
    <property type="match status" value="1"/>
</dbReference>
<dbReference type="SUPFAM" id="SSF82114">
    <property type="entry name" value="Riboflavin kinase-like"/>
    <property type="match status" value="1"/>
</dbReference>
<dbReference type="InterPro" id="IPR014729">
    <property type="entry name" value="Rossmann-like_a/b/a_fold"/>
</dbReference>
<name>A0A644WGB7_9ZZZZ</name>
<keyword evidence="15" id="KW-0511">Multifunctional enzyme</keyword>
<evidence type="ECO:0000313" key="17">
    <source>
        <dbReference type="EMBL" id="MPM02906.1"/>
    </source>
</evidence>
<evidence type="ECO:0000256" key="11">
    <source>
        <dbReference type="ARBA" id="ARBA00022741"/>
    </source>
</evidence>
<evidence type="ECO:0000256" key="14">
    <source>
        <dbReference type="ARBA" id="ARBA00022840"/>
    </source>
</evidence>
<keyword evidence="12" id="KW-0418">Kinase</keyword>
<dbReference type="UniPathway" id="UPA00277">
    <property type="reaction ID" value="UER00407"/>
</dbReference>
<dbReference type="InterPro" id="IPR015865">
    <property type="entry name" value="Riboflavin_kinase_bac/euk"/>
</dbReference>
<protein>
    <recommendedName>
        <fullName evidence="6">Bifunctional riboflavin kinase/FMN adenylyltransferase</fullName>
        <ecNumber evidence="4">2.7.1.26</ecNumber>
        <ecNumber evidence="5">2.7.7.2</ecNumber>
    </recommendedName>
</protein>
<dbReference type="EMBL" id="VSSQ01000907">
    <property type="protein sequence ID" value="MPM02906.1"/>
    <property type="molecule type" value="Genomic_DNA"/>
</dbReference>
<accession>A0A644WGB7</accession>
<evidence type="ECO:0000256" key="12">
    <source>
        <dbReference type="ARBA" id="ARBA00022777"/>
    </source>
</evidence>
<sequence>MDTTKRVIALGFFDGVHLGHGALLRRVVQVAQEKDAIPAAFTFDPHPSSVIMGDPIPLLTSPADRVDLMRRLYGIREVIIARFDRRMMKMPWEEFIADYLVRENGVVHVVAGHDFHFGYKGEGNPERLAAKCAELGVGCDIIGKVEKDGITISSTYIRSLVAQGEIERANTFLGHPFTFTSNVTHGKKLGSSLGFPTVNLTLPPGVMAPAYGVYATRIWTGNGTVPYMAVTNVGVRPTVDDGQKLSVEGFLLDFSGDLYGQTLRIEFYAYLREERKFPSLDALREQIMINVEQTRDFFSKKDI</sequence>
<dbReference type="Gene3D" id="3.40.50.620">
    <property type="entry name" value="HUPs"/>
    <property type="match status" value="1"/>
</dbReference>
<evidence type="ECO:0000256" key="2">
    <source>
        <dbReference type="ARBA" id="ARBA00005201"/>
    </source>
</evidence>
<evidence type="ECO:0000259" key="16">
    <source>
        <dbReference type="SMART" id="SM00904"/>
    </source>
</evidence>
<gene>
    <name evidence="17" type="primary">ribF_17</name>
    <name evidence="17" type="ORF">SDC9_49164</name>
</gene>
<dbReference type="EC" id="2.7.7.2" evidence="5"/>
<reference evidence="17" key="1">
    <citation type="submission" date="2019-08" db="EMBL/GenBank/DDBJ databases">
        <authorList>
            <person name="Kucharzyk K."/>
            <person name="Murdoch R.W."/>
            <person name="Higgins S."/>
            <person name="Loffler F."/>
        </authorList>
    </citation>
    <scope>NUCLEOTIDE SEQUENCE</scope>
</reference>
<keyword evidence="7" id="KW-0285">Flavoprotein</keyword>
<evidence type="ECO:0000256" key="15">
    <source>
        <dbReference type="ARBA" id="ARBA00023268"/>
    </source>
</evidence>
<organism evidence="17">
    <name type="scientific">bioreactor metagenome</name>
    <dbReference type="NCBI Taxonomy" id="1076179"/>
    <lineage>
        <taxon>unclassified sequences</taxon>
        <taxon>metagenomes</taxon>
        <taxon>ecological metagenomes</taxon>
    </lineage>
</organism>
<dbReference type="GO" id="GO:0003919">
    <property type="term" value="F:FMN adenylyltransferase activity"/>
    <property type="evidence" value="ECO:0007669"/>
    <property type="project" value="UniProtKB-EC"/>
</dbReference>
<keyword evidence="10" id="KW-0548">Nucleotidyltransferase</keyword>
<dbReference type="InterPro" id="IPR023465">
    <property type="entry name" value="Riboflavin_kinase_dom_sf"/>
</dbReference>
<dbReference type="InterPro" id="IPR002606">
    <property type="entry name" value="Riboflavin_kinase_bac"/>
</dbReference>
<dbReference type="AlphaFoldDB" id="A0A644WGB7"/>
<evidence type="ECO:0000256" key="9">
    <source>
        <dbReference type="ARBA" id="ARBA00022679"/>
    </source>
</evidence>
<dbReference type="GO" id="GO:0009231">
    <property type="term" value="P:riboflavin biosynthetic process"/>
    <property type="evidence" value="ECO:0007669"/>
    <property type="project" value="InterPro"/>
</dbReference>
<dbReference type="UniPathway" id="UPA00276">
    <property type="reaction ID" value="UER00406"/>
</dbReference>
<dbReference type="GO" id="GO:0008531">
    <property type="term" value="F:riboflavin kinase activity"/>
    <property type="evidence" value="ECO:0007669"/>
    <property type="project" value="UniProtKB-EC"/>
</dbReference>
<dbReference type="PANTHER" id="PTHR22749">
    <property type="entry name" value="RIBOFLAVIN KINASE/FMN ADENYLYLTRANSFERASE"/>
    <property type="match status" value="1"/>
</dbReference>
<dbReference type="Gene3D" id="2.40.30.30">
    <property type="entry name" value="Riboflavin kinase-like"/>
    <property type="match status" value="1"/>
</dbReference>
<dbReference type="Pfam" id="PF06574">
    <property type="entry name" value="FAD_syn"/>
    <property type="match status" value="1"/>
</dbReference>
<keyword evidence="8" id="KW-0288">FMN</keyword>
<evidence type="ECO:0000256" key="7">
    <source>
        <dbReference type="ARBA" id="ARBA00022630"/>
    </source>
</evidence>
<dbReference type="NCBIfam" id="TIGR00083">
    <property type="entry name" value="ribF"/>
    <property type="match status" value="1"/>
</dbReference>
<dbReference type="GO" id="GO:0009398">
    <property type="term" value="P:FMN biosynthetic process"/>
    <property type="evidence" value="ECO:0007669"/>
    <property type="project" value="UniProtKB-UniPathway"/>
</dbReference>
<dbReference type="NCBIfam" id="NF004160">
    <property type="entry name" value="PRK05627.1-3"/>
    <property type="match status" value="1"/>
</dbReference>
<dbReference type="Pfam" id="PF01687">
    <property type="entry name" value="Flavokinase"/>
    <property type="match status" value="1"/>
</dbReference>
<dbReference type="InterPro" id="IPR015864">
    <property type="entry name" value="FAD_synthase"/>
</dbReference>
<keyword evidence="11" id="KW-0547">Nucleotide-binding</keyword>
<dbReference type="FunFam" id="3.40.50.620:FF:000021">
    <property type="entry name" value="Riboflavin biosynthesis protein"/>
    <property type="match status" value="1"/>
</dbReference>
<keyword evidence="13" id="KW-0274">FAD</keyword>
<comment type="pathway">
    <text evidence="2">Cofactor biosynthesis; FMN biosynthesis; FMN from riboflavin (ATP route): step 1/1.</text>
</comment>
<comment type="similarity">
    <text evidence="3">Belongs to the RibF family.</text>
</comment>
<comment type="caution">
    <text evidence="17">The sequence shown here is derived from an EMBL/GenBank/DDBJ whole genome shotgun (WGS) entry which is preliminary data.</text>
</comment>
<dbReference type="EC" id="2.7.1.26" evidence="4"/>
<dbReference type="GO" id="GO:0006747">
    <property type="term" value="P:FAD biosynthetic process"/>
    <property type="evidence" value="ECO:0007669"/>
    <property type="project" value="UniProtKB-UniPathway"/>
</dbReference>
<evidence type="ECO:0000256" key="8">
    <source>
        <dbReference type="ARBA" id="ARBA00022643"/>
    </source>
</evidence>
<evidence type="ECO:0000256" key="10">
    <source>
        <dbReference type="ARBA" id="ARBA00022695"/>
    </source>
</evidence>
<dbReference type="InterPro" id="IPR023468">
    <property type="entry name" value="Riboflavin_kinase"/>
</dbReference>
<dbReference type="GO" id="GO:0005524">
    <property type="term" value="F:ATP binding"/>
    <property type="evidence" value="ECO:0007669"/>
    <property type="project" value="UniProtKB-KW"/>
</dbReference>
<evidence type="ECO:0000256" key="1">
    <source>
        <dbReference type="ARBA" id="ARBA00004726"/>
    </source>
</evidence>
<dbReference type="SUPFAM" id="SSF52374">
    <property type="entry name" value="Nucleotidylyl transferase"/>
    <property type="match status" value="1"/>
</dbReference>